<dbReference type="EMBL" id="CAJPIN010036262">
    <property type="protein sequence ID" value="CAG2064700.1"/>
    <property type="molecule type" value="Genomic_DNA"/>
</dbReference>
<feature type="transmembrane region" description="Helical" evidence="1">
    <location>
        <begin position="7"/>
        <end position="32"/>
    </location>
</feature>
<keyword evidence="1" id="KW-0472">Membrane</keyword>
<evidence type="ECO:0000313" key="3">
    <source>
        <dbReference type="Proteomes" id="UP001153148"/>
    </source>
</evidence>
<protein>
    <submittedName>
        <fullName evidence="2">Uncharacterized protein</fullName>
    </submittedName>
</protein>
<dbReference type="SUPFAM" id="SSF55797">
    <property type="entry name" value="PR-1-like"/>
    <property type="match status" value="1"/>
</dbReference>
<feature type="non-terminal residue" evidence="2">
    <location>
        <position position="146"/>
    </location>
</feature>
<evidence type="ECO:0000256" key="1">
    <source>
        <dbReference type="SAM" id="Phobius"/>
    </source>
</evidence>
<keyword evidence="1" id="KW-0812">Transmembrane</keyword>
<organism evidence="2 3">
    <name type="scientific">Timema podura</name>
    <name type="common">Walking stick</name>
    <dbReference type="NCBI Taxonomy" id="61482"/>
    <lineage>
        <taxon>Eukaryota</taxon>
        <taxon>Metazoa</taxon>
        <taxon>Ecdysozoa</taxon>
        <taxon>Arthropoda</taxon>
        <taxon>Hexapoda</taxon>
        <taxon>Insecta</taxon>
        <taxon>Pterygota</taxon>
        <taxon>Neoptera</taxon>
        <taxon>Polyneoptera</taxon>
        <taxon>Phasmatodea</taxon>
        <taxon>Timematodea</taxon>
        <taxon>Timematoidea</taxon>
        <taxon>Timematidae</taxon>
        <taxon>Timema</taxon>
    </lineage>
</organism>
<sequence length="146" mass="15855">NTIILTITIITIILTITIITLILTITITSSHLDMERASTERMYYPDNERMDVRLFTSGSSASNPGLFAVIVLLLVTPGKAIYETCSGKTMLIVQLGAKLRMCLVSESGGLTCLDRQIILDTHNKLRQSVAQGGVANQPAAANMMEL</sequence>
<dbReference type="Proteomes" id="UP001153148">
    <property type="component" value="Unassembled WGS sequence"/>
</dbReference>
<keyword evidence="1" id="KW-1133">Transmembrane helix</keyword>
<accession>A0ABN7PA67</accession>
<keyword evidence="3" id="KW-1185">Reference proteome</keyword>
<reference evidence="2" key="1">
    <citation type="submission" date="2021-03" db="EMBL/GenBank/DDBJ databases">
        <authorList>
            <person name="Tran Van P."/>
        </authorList>
    </citation>
    <scope>NUCLEOTIDE SEQUENCE</scope>
</reference>
<gene>
    <name evidence="2" type="ORF">TPAB3V08_LOCUS11645</name>
</gene>
<proteinExistence type="predicted"/>
<comment type="caution">
    <text evidence="2">The sequence shown here is derived from an EMBL/GenBank/DDBJ whole genome shotgun (WGS) entry which is preliminary data.</text>
</comment>
<feature type="non-terminal residue" evidence="2">
    <location>
        <position position="1"/>
    </location>
</feature>
<dbReference type="InterPro" id="IPR035940">
    <property type="entry name" value="CAP_sf"/>
</dbReference>
<evidence type="ECO:0000313" key="2">
    <source>
        <dbReference type="EMBL" id="CAG2064700.1"/>
    </source>
</evidence>
<dbReference type="Gene3D" id="3.40.33.10">
    <property type="entry name" value="CAP"/>
    <property type="match status" value="1"/>
</dbReference>
<feature type="transmembrane region" description="Helical" evidence="1">
    <location>
        <begin position="52"/>
        <end position="75"/>
    </location>
</feature>
<name>A0ABN7PA67_TIMPD</name>